<keyword evidence="2 11" id="KW-0813">Transport</keyword>
<dbReference type="SMART" id="SM00965">
    <property type="entry name" value="STN"/>
    <property type="match status" value="1"/>
</dbReference>
<dbReference type="PANTHER" id="PTHR32552">
    <property type="entry name" value="FERRICHROME IRON RECEPTOR-RELATED"/>
    <property type="match status" value="1"/>
</dbReference>
<keyword evidence="15" id="KW-1185">Reference proteome</keyword>
<evidence type="ECO:0000256" key="11">
    <source>
        <dbReference type="PROSITE-ProRule" id="PRU01360"/>
    </source>
</evidence>
<dbReference type="InterPro" id="IPR012910">
    <property type="entry name" value="Plug_dom"/>
</dbReference>
<accession>A0ABS7PSA0</accession>
<evidence type="ECO:0000256" key="8">
    <source>
        <dbReference type="ARBA" id="ARBA00023077"/>
    </source>
</evidence>
<dbReference type="Proteomes" id="UP000706039">
    <property type="component" value="Unassembled WGS sequence"/>
</dbReference>
<feature type="domain" description="Secretin/TonB short N-terminal" evidence="13">
    <location>
        <begin position="40"/>
        <end position="91"/>
    </location>
</feature>
<dbReference type="Gene3D" id="3.55.50.30">
    <property type="match status" value="1"/>
</dbReference>
<organism evidence="14 15">
    <name type="scientific">Sphingomonas colocasiae</name>
    <dbReference type="NCBI Taxonomy" id="1848973"/>
    <lineage>
        <taxon>Bacteria</taxon>
        <taxon>Pseudomonadati</taxon>
        <taxon>Pseudomonadota</taxon>
        <taxon>Alphaproteobacteria</taxon>
        <taxon>Sphingomonadales</taxon>
        <taxon>Sphingomonadaceae</taxon>
        <taxon>Sphingomonas</taxon>
    </lineage>
</organism>
<keyword evidence="10 11" id="KW-0998">Cell outer membrane</keyword>
<evidence type="ECO:0000256" key="6">
    <source>
        <dbReference type="ARBA" id="ARBA00023004"/>
    </source>
</evidence>
<dbReference type="Gene3D" id="2.40.170.20">
    <property type="entry name" value="TonB-dependent receptor, beta-barrel domain"/>
    <property type="match status" value="1"/>
</dbReference>
<keyword evidence="8 12" id="KW-0798">TonB box</keyword>
<evidence type="ECO:0000256" key="9">
    <source>
        <dbReference type="ARBA" id="ARBA00023136"/>
    </source>
</evidence>
<evidence type="ECO:0000256" key="4">
    <source>
        <dbReference type="ARBA" id="ARBA00022496"/>
    </source>
</evidence>
<keyword evidence="7" id="KW-0406">Ion transport</keyword>
<keyword evidence="3 11" id="KW-1134">Transmembrane beta strand</keyword>
<keyword evidence="6" id="KW-0408">Iron</keyword>
<name>A0ABS7PSA0_9SPHN</name>
<sequence length="771" mass="83270">MAVPAPLQAQAAAQEKSFRLNIAAQPLGGALRQLARETRRQVMFDGKSVAGKRSAAINGHFSAEEALRRMLAGSDLTVTTGSGGIFMVKEKRSAESVENRMAPVREDVAAASDDGLGDSEIVVTAQQREQRSIEVPITINAFGATELKQRGINNLQDLSYSVPEMNVFSAMLGQSQVVLRGISPSGGNLPLVGVYQDEVAVDGPNGQQLDLRPLDVKRVEVLNGPQGTLYGQGSAGGTIRFVTNDPVIGRTSLTTSAELWGTRKGSASGRLTATANLPLNDIAALRVSGVYEKIGGWIDAPTAGRTNINDGRLFEIRIKGLLNLSDDISLVPMIDIHRNRAGSVSNGEDENYNIIFPGFMQDGVQPVSNDFDLYSLTANVRLGGVKLLAVGSIYRNDMDGGFFNRFGALARVFTYANRNRARTGEVRLSSDSSSIWKWTAGIFYRNAEFSAVNTLLQTGSHTGTVGTTVNLPFNTAYDTDSWSFYGNTSYQLSDRLEIGGGLRYFVDSQTSPSVNGRLKADFHSLDPRIYAVYKLAPDWSVYASAAKGFRSGGFNAVNASFPQTFGPEDVWSYEVGTKFSALDRLVSGEISGFISRYSDMQTGVIALSVGLGYTGNVGRAHVKGIDWNFRLAPANWLTLGTTGALVDTRVVESAPASGYQVGDRLSFIPKFNAGAFVETQAPLSDDVRGTFRVDYNRRGDSVLIQRTANLFAGNETLHLLNARLGLSWKGFDIQLFAENILNDRGRTAPNPLFFSTRVVPRSIGIKGAASF</sequence>
<comment type="caution">
    <text evidence="14">The sequence shown here is derived from an EMBL/GenBank/DDBJ whole genome shotgun (WGS) entry which is preliminary data.</text>
</comment>
<dbReference type="InterPro" id="IPR000531">
    <property type="entry name" value="Beta-barrel_TonB"/>
</dbReference>
<dbReference type="PANTHER" id="PTHR32552:SF81">
    <property type="entry name" value="TONB-DEPENDENT OUTER MEMBRANE RECEPTOR"/>
    <property type="match status" value="1"/>
</dbReference>
<keyword evidence="5 11" id="KW-0812">Transmembrane</keyword>
<keyword evidence="4" id="KW-0410">Iron transport</keyword>
<dbReference type="RefSeq" id="WP_222991238.1">
    <property type="nucleotide sequence ID" value="NZ_JAINVV010000008.1"/>
</dbReference>
<comment type="subcellular location">
    <subcellularLocation>
        <location evidence="1 11">Cell outer membrane</location>
        <topology evidence="1 11">Multi-pass membrane protein</topology>
    </subcellularLocation>
</comment>
<dbReference type="InterPro" id="IPR039426">
    <property type="entry name" value="TonB-dep_rcpt-like"/>
</dbReference>
<evidence type="ECO:0000256" key="10">
    <source>
        <dbReference type="ARBA" id="ARBA00023237"/>
    </source>
</evidence>
<evidence type="ECO:0000256" key="7">
    <source>
        <dbReference type="ARBA" id="ARBA00023065"/>
    </source>
</evidence>
<keyword evidence="9 11" id="KW-0472">Membrane</keyword>
<dbReference type="PROSITE" id="PS52016">
    <property type="entry name" value="TONB_DEPENDENT_REC_3"/>
    <property type="match status" value="1"/>
</dbReference>
<evidence type="ECO:0000313" key="15">
    <source>
        <dbReference type="Proteomes" id="UP000706039"/>
    </source>
</evidence>
<dbReference type="InterPro" id="IPR036942">
    <property type="entry name" value="Beta-barrel_TonB_sf"/>
</dbReference>
<dbReference type="EMBL" id="JAINVV010000008">
    <property type="protein sequence ID" value="MBY8824151.1"/>
    <property type="molecule type" value="Genomic_DNA"/>
</dbReference>
<dbReference type="SUPFAM" id="SSF56935">
    <property type="entry name" value="Porins"/>
    <property type="match status" value="1"/>
</dbReference>
<evidence type="ECO:0000256" key="3">
    <source>
        <dbReference type="ARBA" id="ARBA00022452"/>
    </source>
</evidence>
<dbReference type="Pfam" id="PF07715">
    <property type="entry name" value="Plug"/>
    <property type="match status" value="1"/>
</dbReference>
<gene>
    <name evidence="14" type="ORF">K7G82_17740</name>
</gene>
<dbReference type="Pfam" id="PF00593">
    <property type="entry name" value="TonB_dep_Rec_b-barrel"/>
    <property type="match status" value="1"/>
</dbReference>
<evidence type="ECO:0000259" key="13">
    <source>
        <dbReference type="SMART" id="SM00965"/>
    </source>
</evidence>
<evidence type="ECO:0000256" key="2">
    <source>
        <dbReference type="ARBA" id="ARBA00022448"/>
    </source>
</evidence>
<keyword evidence="14" id="KW-0675">Receptor</keyword>
<evidence type="ECO:0000256" key="5">
    <source>
        <dbReference type="ARBA" id="ARBA00022692"/>
    </source>
</evidence>
<protein>
    <submittedName>
        <fullName evidence="14">TonB-dependent receptor</fullName>
    </submittedName>
</protein>
<evidence type="ECO:0000256" key="12">
    <source>
        <dbReference type="RuleBase" id="RU003357"/>
    </source>
</evidence>
<comment type="similarity">
    <text evidence="11 12">Belongs to the TonB-dependent receptor family.</text>
</comment>
<dbReference type="Pfam" id="PF07660">
    <property type="entry name" value="STN"/>
    <property type="match status" value="1"/>
</dbReference>
<evidence type="ECO:0000313" key="14">
    <source>
        <dbReference type="EMBL" id="MBY8824151.1"/>
    </source>
</evidence>
<dbReference type="InterPro" id="IPR011662">
    <property type="entry name" value="Secretin/TonB_short_N"/>
</dbReference>
<reference evidence="14 15" key="1">
    <citation type="submission" date="2021-08" db="EMBL/GenBank/DDBJ databases">
        <authorList>
            <person name="Tuo L."/>
        </authorList>
    </citation>
    <scope>NUCLEOTIDE SEQUENCE [LARGE SCALE GENOMIC DNA]</scope>
    <source>
        <strain evidence="14 15">JCM 31229</strain>
    </source>
</reference>
<evidence type="ECO:0000256" key="1">
    <source>
        <dbReference type="ARBA" id="ARBA00004571"/>
    </source>
</evidence>
<proteinExistence type="inferred from homology"/>